<protein>
    <recommendedName>
        <fullName evidence="15">HD Cas3-type domain-containing protein</fullName>
    </recommendedName>
</protein>
<dbReference type="GO" id="GO:0003724">
    <property type="term" value="F:RNA helicase activity"/>
    <property type="evidence" value="ECO:0007669"/>
    <property type="project" value="TreeGrafter"/>
</dbReference>
<dbReference type="GO" id="GO:0016787">
    <property type="term" value="F:hydrolase activity"/>
    <property type="evidence" value="ECO:0007669"/>
    <property type="project" value="UniProtKB-KW"/>
</dbReference>
<keyword evidence="8" id="KW-0051">Antiviral defense</keyword>
<dbReference type="InterPro" id="IPR006483">
    <property type="entry name" value="CRISPR-assoc_Cas3_HD"/>
</dbReference>
<feature type="compositionally biased region" description="Basic and acidic residues" evidence="10">
    <location>
        <begin position="912"/>
        <end position="922"/>
    </location>
</feature>
<keyword evidence="4" id="KW-0547">Nucleotide-binding</keyword>
<dbReference type="PATRIC" id="fig|1608419.3.peg.2154"/>
<sequence length="1173" mass="132407">MERFDDFFERLSGSGAYRWQQELADQDECANRLICIPTGFGKTLGVLAAWIWHRVIQRNDNWPRRLVWCLPMRVLVEQTESEVRSALQRLEVLWNEEEDTHDGKVGVHLLMGGANAGQWHLYPECDAVLIGTQDMLLSRALNHGYASPRARWPVEFGLLNHDALWVMDEVQLMDVGLATSGQLQVFRDEDKADGKSLRPCFSWWMSATLQRTWLEKSPDTGNLVGELGRNTHRIEAVDRTGHLWDDVVKPLERRTFDKPTALADEVSQRHRGSSCDNKGPTLMVLNTVKRAVDVWKALGKNRELKKAGTDIRLIHSRFRPHERENWRKEFLNRETCGPRTNRIIVATQVVEAGVDISASLLVTELAPWPSLVQRFGRCARWGGTGQVLIADFDHKNDKQAAPYAVAELKAAREACDALPDVGPTHLERFEEENQTLLPRLYPYEPKHLLLRHELDELFDTSPDLSGADIDISRFIRSGEERDVQVFWSEVGTDKPPASLKPTRDELCSVPFLRAREWLFPSTKPGLPAWVWDWLSCKWRQAKTSDIYPGQTVLVDSGVGGYRHDSGWDPKSSAPVRMVVMPKNGCFENKSCWKPDGNGWTPSERRVPTFLPKEDDADAAEEDESLSVIDGWQTIASHGLQVGREVERIADQIVPTRTDLLRLLQLAGRWHDLGKAHPAFQGSIKADDRPEGNDIAKAPDRAWPCSSRNMYCINVGDQRRGFRHELASTLGLFGVLQRHEPQHPALLGPWGALFKAMGKPDLTRPTELARPTELEREILNLDADDFDLLAYLVCAHHGKVRMTWHASQADQEANDRQLRIRGIRQGDELPSVLLATANGEVYPLPDTALDLSPAETGLSPRTGRSWTERVLNLLACHGPFTLAWLEALLRAADQRASRPIWGDTLLQEQEESNAEHHLDEGRRKLAPPPAGRAAAPAPGGNSPSCGQLHGHGRRAGGRGMDPETTRPADSGTTHPPAPATRYIQTRDAILKYQDLVPLLGERVAETELSIYDREFAAFPLHDLLLQLHRCICGDLIPEIAGRWRRQDVRVGEDHEPPPHWKVPMLMRSYADDLEARLTDLTRSPGEEKAITDLTFAEGQLLHIHPFKDFNGRVSRLFLIELLCRLDLSVIASSIASPAPEGSQRYFAALRAYDRHDRKPLIAIWRRRFTLETDQ</sequence>
<keyword evidence="7" id="KW-0067">ATP-binding</keyword>
<dbReference type="SUPFAM" id="SSF52540">
    <property type="entry name" value="P-loop containing nucleoside triphosphate hydrolases"/>
    <property type="match status" value="1"/>
</dbReference>
<dbReference type="SUPFAM" id="SSF140931">
    <property type="entry name" value="Fic-like"/>
    <property type="match status" value="1"/>
</dbReference>
<evidence type="ECO:0000256" key="9">
    <source>
        <dbReference type="ARBA" id="ARBA00038437"/>
    </source>
</evidence>
<evidence type="ECO:0000259" key="11">
    <source>
        <dbReference type="PROSITE" id="PS51459"/>
    </source>
</evidence>
<evidence type="ECO:0008006" key="15">
    <source>
        <dbReference type="Google" id="ProtNLM"/>
    </source>
</evidence>
<dbReference type="NCBIfam" id="TIGR01596">
    <property type="entry name" value="cas3_HD"/>
    <property type="match status" value="1"/>
</dbReference>
<dbReference type="Gene3D" id="1.10.3210.30">
    <property type="match status" value="1"/>
</dbReference>
<dbReference type="GO" id="GO:0051607">
    <property type="term" value="P:defense response to virus"/>
    <property type="evidence" value="ECO:0007669"/>
    <property type="project" value="UniProtKB-KW"/>
</dbReference>
<evidence type="ECO:0000259" key="12">
    <source>
        <dbReference type="PROSITE" id="PS51643"/>
    </source>
</evidence>
<dbReference type="Gene3D" id="3.40.50.300">
    <property type="entry name" value="P-loop containing nucleotide triphosphate hydrolases"/>
    <property type="match status" value="2"/>
</dbReference>
<comment type="caution">
    <text evidence="13">The sequence shown here is derived from an EMBL/GenBank/DDBJ whole genome shotgun (WGS) entry which is preliminary data.</text>
</comment>
<evidence type="ECO:0000313" key="13">
    <source>
        <dbReference type="EMBL" id="KKZ13764.1"/>
    </source>
</evidence>
<dbReference type="AlphaFoldDB" id="A0A0G8AWM5"/>
<dbReference type="InterPro" id="IPR054712">
    <property type="entry name" value="Cas3-like_dom"/>
</dbReference>
<comment type="similarity">
    <text evidence="2">In the central section; belongs to the CRISPR-associated helicase Cas3 family.</text>
</comment>
<keyword evidence="3" id="KW-0479">Metal-binding</keyword>
<evidence type="ECO:0000256" key="5">
    <source>
        <dbReference type="ARBA" id="ARBA00022801"/>
    </source>
</evidence>
<dbReference type="PANTHER" id="PTHR47959">
    <property type="entry name" value="ATP-DEPENDENT RNA HELICASE RHLE-RELATED"/>
    <property type="match status" value="1"/>
</dbReference>
<dbReference type="InterPro" id="IPR038257">
    <property type="entry name" value="CRISPR-assoc_Cas3_HD_sf"/>
</dbReference>
<dbReference type="GO" id="GO:0005829">
    <property type="term" value="C:cytosol"/>
    <property type="evidence" value="ECO:0007669"/>
    <property type="project" value="TreeGrafter"/>
</dbReference>
<dbReference type="PROSITE" id="PS51459">
    <property type="entry name" value="FIDO"/>
    <property type="match status" value="1"/>
</dbReference>
<reference evidence="13 14" key="1">
    <citation type="submission" date="2015-02" db="EMBL/GenBank/DDBJ databases">
        <authorList>
            <person name="Slaby B."/>
            <person name="Hentschel U."/>
        </authorList>
    </citation>
    <scope>NUCLEOTIDE SEQUENCE [LARGE SCALE GENOMIC DNA]</scope>
    <source>
        <strain evidence="13">15L</strain>
    </source>
</reference>
<dbReference type="InterPro" id="IPR001650">
    <property type="entry name" value="Helicase_C-like"/>
</dbReference>
<proteinExistence type="inferred from homology"/>
<evidence type="ECO:0000256" key="4">
    <source>
        <dbReference type="ARBA" id="ARBA00022741"/>
    </source>
</evidence>
<evidence type="ECO:0000256" key="2">
    <source>
        <dbReference type="ARBA" id="ARBA00009046"/>
    </source>
</evidence>
<dbReference type="Pfam" id="PF00270">
    <property type="entry name" value="DEAD"/>
    <property type="match status" value="1"/>
</dbReference>
<feature type="domain" description="HD Cas3-type" evidence="12">
    <location>
        <begin position="627"/>
        <end position="895"/>
    </location>
</feature>
<dbReference type="PANTHER" id="PTHR47959:SF16">
    <property type="entry name" value="CRISPR-ASSOCIATED NUCLEASE_HELICASE CAS3-RELATED"/>
    <property type="match status" value="1"/>
</dbReference>
<evidence type="ECO:0000256" key="3">
    <source>
        <dbReference type="ARBA" id="ARBA00022723"/>
    </source>
</evidence>
<comment type="similarity">
    <text evidence="1">In the N-terminal section; belongs to the CRISPR-associated nuclease Cas3-HD family.</text>
</comment>
<reference evidence="13 14" key="2">
    <citation type="submission" date="2015-05" db="EMBL/GenBank/DDBJ databases">
        <title>Lifestyle Evolution in Cyanobacterial Symbionts of Sponges.</title>
        <authorList>
            <person name="Burgsdorf I."/>
            <person name="Slaby B.M."/>
            <person name="Handley K.M."/>
            <person name="Haber M."/>
            <person name="Blom J."/>
            <person name="Marshall C.W."/>
            <person name="Gilbert J.A."/>
            <person name="Hentschel U."/>
            <person name="Steindler L."/>
        </authorList>
    </citation>
    <scope>NUCLEOTIDE SEQUENCE [LARGE SCALE GENOMIC DNA]</scope>
    <source>
        <strain evidence="13">15L</strain>
    </source>
</reference>
<keyword evidence="6" id="KW-0347">Helicase</keyword>
<comment type="similarity">
    <text evidence="9">Belongs to the DEAD box helicase family.</text>
</comment>
<evidence type="ECO:0000256" key="6">
    <source>
        <dbReference type="ARBA" id="ARBA00022806"/>
    </source>
</evidence>
<keyword evidence="5" id="KW-0378">Hydrolase</keyword>
<dbReference type="InterPro" id="IPR036597">
    <property type="entry name" value="Fido-like_dom_sf"/>
</dbReference>
<evidence type="ECO:0000256" key="10">
    <source>
        <dbReference type="SAM" id="MobiDB-lite"/>
    </source>
</evidence>
<dbReference type="Pfam" id="PF18019">
    <property type="entry name" value="Cas3_HD"/>
    <property type="match status" value="1"/>
</dbReference>
<name>A0A0G8AWM5_9SYNE</name>
<gene>
    <name evidence="13" type="ORF">TQ37_03530</name>
</gene>
<dbReference type="InterPro" id="IPR011545">
    <property type="entry name" value="DEAD/DEAH_box_helicase_dom"/>
</dbReference>
<organism evidence="13 14">
    <name type="scientific">Candidatus Synechococcus spongiarum 15L</name>
    <dbReference type="NCBI Taxonomy" id="1608419"/>
    <lineage>
        <taxon>Bacteria</taxon>
        <taxon>Bacillati</taxon>
        <taxon>Cyanobacteriota</taxon>
        <taxon>Cyanophyceae</taxon>
        <taxon>Synechococcales</taxon>
        <taxon>Synechococcaceae</taxon>
        <taxon>Synechococcus</taxon>
    </lineage>
</organism>
<dbReference type="InterPro" id="IPR027417">
    <property type="entry name" value="P-loop_NTPase"/>
</dbReference>
<dbReference type="Proteomes" id="UP000035037">
    <property type="component" value="Unassembled WGS sequence"/>
</dbReference>
<dbReference type="Gene3D" id="1.10.3290.10">
    <property type="entry name" value="Fido-like domain"/>
    <property type="match status" value="1"/>
</dbReference>
<evidence type="ECO:0000256" key="7">
    <source>
        <dbReference type="ARBA" id="ARBA00022840"/>
    </source>
</evidence>
<dbReference type="InterPro" id="IPR050079">
    <property type="entry name" value="DEAD_box_RNA_helicase"/>
</dbReference>
<evidence type="ECO:0000256" key="8">
    <source>
        <dbReference type="ARBA" id="ARBA00023118"/>
    </source>
</evidence>
<dbReference type="EMBL" id="JYFQ01000070">
    <property type="protein sequence ID" value="KKZ13764.1"/>
    <property type="molecule type" value="Genomic_DNA"/>
</dbReference>
<feature type="region of interest" description="Disordered" evidence="10">
    <location>
        <begin position="909"/>
        <end position="979"/>
    </location>
</feature>
<dbReference type="InterPro" id="IPR003812">
    <property type="entry name" value="Fido"/>
</dbReference>
<dbReference type="Pfam" id="PF02661">
    <property type="entry name" value="Fic"/>
    <property type="match status" value="1"/>
</dbReference>
<feature type="domain" description="Fido" evidence="11">
    <location>
        <begin position="1018"/>
        <end position="1166"/>
    </location>
</feature>
<accession>A0A0G8AWM5</accession>
<dbReference type="Pfam" id="PF22590">
    <property type="entry name" value="Cas3-like_C_2"/>
    <property type="match status" value="1"/>
</dbReference>
<dbReference type="GO" id="GO:0046872">
    <property type="term" value="F:metal ion binding"/>
    <property type="evidence" value="ECO:0007669"/>
    <property type="project" value="UniProtKB-KW"/>
</dbReference>
<evidence type="ECO:0000256" key="1">
    <source>
        <dbReference type="ARBA" id="ARBA00006847"/>
    </source>
</evidence>
<dbReference type="PROSITE" id="PS51643">
    <property type="entry name" value="HD_CAS3"/>
    <property type="match status" value="1"/>
</dbReference>
<dbReference type="GO" id="GO:0003676">
    <property type="term" value="F:nucleic acid binding"/>
    <property type="evidence" value="ECO:0007669"/>
    <property type="project" value="InterPro"/>
</dbReference>
<evidence type="ECO:0000313" key="14">
    <source>
        <dbReference type="Proteomes" id="UP000035037"/>
    </source>
</evidence>
<dbReference type="GO" id="GO:0005524">
    <property type="term" value="F:ATP binding"/>
    <property type="evidence" value="ECO:0007669"/>
    <property type="project" value="UniProtKB-KW"/>
</dbReference>
<feature type="compositionally biased region" description="Low complexity" evidence="10">
    <location>
        <begin position="930"/>
        <end position="939"/>
    </location>
</feature>
<dbReference type="SMART" id="SM00490">
    <property type="entry name" value="HELICc"/>
    <property type="match status" value="1"/>
</dbReference>